<dbReference type="Pfam" id="PF12078">
    <property type="entry name" value="DUF3557"/>
    <property type="match status" value="1"/>
</dbReference>
<dbReference type="PANTHER" id="PTHR31379:SF1">
    <property type="entry name" value="F-BOX C PROTEIN-RELATED"/>
    <property type="match status" value="1"/>
</dbReference>
<dbReference type="GeneID" id="9826645"/>
<sequence length="302" mass="35036">MPFPLTYPGFKCVLEHLEVVKRVHIIGRAPGLRKIDKLIPLRLRDYYIICDEMTINDWIIQYSDNDEVKFEMNGKTFSREGSAGLEDKMKKLIKFYFGERRIIHVDKLCWFDCSLPEFLPVGMKFRVNSLTAPFLFDNAIPHIDPRSLPLKTLATIATAPILDDPVVQSAETLHLNLVYCRRVPVRDLKKLNNQTVVLEHCSSSRLDMVSLIKYNIETKQDIRTTFVISTSNINVIREMFSHLELAFGDFQCDLDDVNERFICDFPKFSIPINNESRIQVYAIEDPEEEDCPYKIVVKPVSR</sequence>
<evidence type="ECO:0008006" key="3">
    <source>
        <dbReference type="Google" id="ProtNLM"/>
    </source>
</evidence>
<gene>
    <name evidence="1" type="ORF">CRE_17450</name>
</gene>
<dbReference type="HOGENOM" id="CLU_042576_3_1_1"/>
<name>E3N238_CAERE</name>
<evidence type="ECO:0000313" key="2">
    <source>
        <dbReference type="Proteomes" id="UP000008281"/>
    </source>
</evidence>
<dbReference type="Proteomes" id="UP000008281">
    <property type="component" value="Unassembled WGS sequence"/>
</dbReference>
<organism evidence="2">
    <name type="scientific">Caenorhabditis remanei</name>
    <name type="common">Caenorhabditis vulgaris</name>
    <dbReference type="NCBI Taxonomy" id="31234"/>
    <lineage>
        <taxon>Eukaryota</taxon>
        <taxon>Metazoa</taxon>
        <taxon>Ecdysozoa</taxon>
        <taxon>Nematoda</taxon>
        <taxon>Chromadorea</taxon>
        <taxon>Rhabditida</taxon>
        <taxon>Rhabditina</taxon>
        <taxon>Rhabditomorpha</taxon>
        <taxon>Rhabditoidea</taxon>
        <taxon>Rhabditidae</taxon>
        <taxon>Peloderinae</taxon>
        <taxon>Caenorhabditis</taxon>
    </lineage>
</organism>
<dbReference type="KEGG" id="crq:GCK72_007885"/>
<dbReference type="RefSeq" id="XP_003097510.2">
    <property type="nucleotide sequence ID" value="XM_003097462.2"/>
</dbReference>
<dbReference type="PANTHER" id="PTHR31379">
    <property type="entry name" value="F-BOX C PROTEIN-RELATED-RELATED"/>
    <property type="match status" value="1"/>
</dbReference>
<dbReference type="CTD" id="9826645"/>
<proteinExistence type="predicted"/>
<protein>
    <recommendedName>
        <fullName evidence="3">DUF38 domain-containing protein</fullName>
    </recommendedName>
</protein>
<dbReference type="EMBL" id="DS268511">
    <property type="protein sequence ID" value="EFO83979.1"/>
    <property type="molecule type" value="Genomic_DNA"/>
</dbReference>
<dbReference type="FunCoup" id="E3N238">
    <property type="interactions" value="426"/>
</dbReference>
<keyword evidence="2" id="KW-1185">Reference proteome</keyword>
<dbReference type="AlphaFoldDB" id="E3N238"/>
<dbReference type="InParanoid" id="E3N238"/>
<dbReference type="InterPro" id="IPR021942">
    <property type="entry name" value="DUF3557"/>
</dbReference>
<reference evidence="1" key="1">
    <citation type="submission" date="2007-07" db="EMBL/GenBank/DDBJ databases">
        <title>PCAP assembly of the Caenorhabditis remanei genome.</title>
        <authorList>
            <consortium name="The Caenorhabditis remanei Sequencing Consortium"/>
            <person name="Wilson R.K."/>
        </authorList>
    </citation>
    <scope>NUCLEOTIDE SEQUENCE [LARGE SCALE GENOMIC DNA]</scope>
    <source>
        <strain evidence="1">PB4641</strain>
    </source>
</reference>
<accession>E3N238</accession>
<evidence type="ECO:0000313" key="1">
    <source>
        <dbReference type="EMBL" id="EFO83979.1"/>
    </source>
</evidence>